<reference evidence="2 3" key="1">
    <citation type="journal article" date="2017" name="Int. J. Syst. Evol. Microbiol.">
        <title>Achromobacter aloeverae sp. nov., isolated from the root of Aloe vera (L.) Burm.f.</title>
        <authorList>
            <person name="Kuncharoen N."/>
            <person name="Muramatsu Y."/>
            <person name="Shibata C."/>
            <person name="Kamakura Y."/>
            <person name="Nakagawa Y."/>
            <person name="Tanasupawat S."/>
        </authorList>
    </citation>
    <scope>NUCLEOTIDE SEQUENCE [LARGE SCALE GENOMIC DNA]</scope>
    <source>
        <strain evidence="2 3">AVA-1</strain>
    </source>
</reference>
<dbReference type="Proteomes" id="UP000290849">
    <property type="component" value="Unassembled WGS sequence"/>
</dbReference>
<keyword evidence="3" id="KW-1185">Reference proteome</keyword>
<evidence type="ECO:0000313" key="2">
    <source>
        <dbReference type="EMBL" id="RXN93407.1"/>
    </source>
</evidence>
<protein>
    <submittedName>
        <fullName evidence="2">Uncharacterized protein</fullName>
    </submittedName>
</protein>
<name>A0A4Q1HRF7_9BURK</name>
<gene>
    <name evidence="2" type="ORF">C7R54_06880</name>
</gene>
<evidence type="ECO:0000313" key="3">
    <source>
        <dbReference type="Proteomes" id="UP000290849"/>
    </source>
</evidence>
<organism evidence="2 3">
    <name type="scientific">Achromobacter aloeverae</name>
    <dbReference type="NCBI Taxonomy" id="1750518"/>
    <lineage>
        <taxon>Bacteria</taxon>
        <taxon>Pseudomonadati</taxon>
        <taxon>Pseudomonadota</taxon>
        <taxon>Betaproteobacteria</taxon>
        <taxon>Burkholderiales</taxon>
        <taxon>Alcaligenaceae</taxon>
        <taxon>Achromobacter</taxon>
    </lineage>
</organism>
<comment type="caution">
    <text evidence="2">The sequence shown here is derived from an EMBL/GenBank/DDBJ whole genome shotgun (WGS) entry which is preliminary data.</text>
</comment>
<accession>A0A4Q1HRF7</accession>
<proteinExistence type="predicted"/>
<dbReference type="EMBL" id="PYAL01000001">
    <property type="protein sequence ID" value="RXN93407.1"/>
    <property type="molecule type" value="Genomic_DNA"/>
</dbReference>
<evidence type="ECO:0000256" key="1">
    <source>
        <dbReference type="SAM" id="MobiDB-lite"/>
    </source>
</evidence>
<dbReference type="AlphaFoldDB" id="A0A4Q1HRF7"/>
<feature type="region of interest" description="Disordered" evidence="1">
    <location>
        <begin position="704"/>
        <end position="729"/>
    </location>
</feature>
<sequence length="729" mass="80422">MLAHRLTEYIGSVDDDRHSCIWRSAVEEHEQDAYKDGSRDILVDAVRDAALGATGTGSAAALAVAKSLLQSPYPTLTRVGIYVCGEHYGNVGTAFWECAKASWFVDVSYWHELFLFINKGFSKFSSAQRAMFLEFVEQLQGDWSDASRQVELDETQRRDLLHPAYGQGDKEVDARYKALVQRWGRVREHPDFHSYSAGGWVGERSPITSDALVAMSGEDLVTYLRGFVPQASSWDGPTYRGLASTLTEAVKVSEDGFASRIMLFGGLSRPYQHGLLRGLKERWSDDKRDIDWPTSLMLVQAIVSSPTFRADLAAAQTDRWEPSVHWVVSDIADLVKSASGTKRHMPADLYGSWLQVLCRVLEATPRAVGESSDAVSHAINAPRGRTLEAFIHLALAMKREDTAGDSASDETWIAVGPVLEAELSASETGVNADFATMCGLYCANFHYLNRDWTEGNFDRLFSLTNESAWNCAAQGFAYQNHLYAWLYERLIAGGHLRRMVFSEELPDRVADRAIQFLGLAYLEGMESLDGDGLLSELVVGLKVKELSALSWFFWTFRGQSEPTTRTSRVLTFWMKVVERIRETGAVLPELQSALCQLAVFVHELTPATSAALVDAAPYAQVRHHGPMLVANLERLASRNPKEVAAIFRAAMSGFLPNFRPEDVAGCVNRLAEAGEVEEAEWICNAYAERGSSLLKETYEALRAKQRSASGSAGAPKGHAAASSAADGDV</sequence>
<feature type="compositionally biased region" description="Low complexity" evidence="1">
    <location>
        <begin position="707"/>
        <end position="729"/>
    </location>
</feature>